<evidence type="ECO:0000259" key="3">
    <source>
        <dbReference type="Pfam" id="PF11887"/>
    </source>
</evidence>
<dbReference type="EMBL" id="AMRA01000134">
    <property type="protein sequence ID" value="EKF21505.1"/>
    <property type="molecule type" value="Genomic_DNA"/>
</dbReference>
<dbReference type="PATRIC" id="fig|1122247.3.peg.4365"/>
<evidence type="ECO:0000313" key="4">
    <source>
        <dbReference type="EMBL" id="EKF21505.1"/>
    </source>
</evidence>
<dbReference type="NCBIfam" id="TIGR00996">
    <property type="entry name" value="Mtu_fam_mce"/>
    <property type="match status" value="1"/>
</dbReference>
<reference evidence="4 5" key="1">
    <citation type="journal article" date="2012" name="J. Bacteriol.">
        <title>Genome sequence of Mycobacterium hassiacum DSM 44199, a rare source of heat-stable mycobacterial proteins.</title>
        <authorList>
            <person name="Tiago I."/>
            <person name="Maranha A."/>
            <person name="Mendes V."/>
            <person name="Alarico S."/>
            <person name="Moynihan P.J."/>
            <person name="Clarke A.J."/>
            <person name="Macedo-Ribeiro S."/>
            <person name="Pereira P.J."/>
            <person name="Empadinhas N."/>
        </authorList>
    </citation>
    <scope>NUCLEOTIDE SEQUENCE [LARGE SCALE GENOMIC DNA]</scope>
    <source>
        <strain evidence="5">DSM 44199 / CIP 105218 / JCM 12690 / 3849</strain>
    </source>
</reference>
<name>K5BA26_MYCHD</name>
<dbReference type="PANTHER" id="PTHR33371">
    <property type="entry name" value="INTERMEMBRANE PHOSPHOLIPID TRANSPORT SYSTEM BINDING PROTEIN MLAD-RELATED"/>
    <property type="match status" value="1"/>
</dbReference>
<dbReference type="Pfam" id="PF02470">
    <property type="entry name" value="MlaD"/>
    <property type="match status" value="1"/>
</dbReference>
<dbReference type="InterPro" id="IPR052336">
    <property type="entry name" value="MlaD_Phospholipid_Transporter"/>
</dbReference>
<feature type="compositionally biased region" description="Pro residues" evidence="1">
    <location>
        <begin position="494"/>
        <end position="506"/>
    </location>
</feature>
<keyword evidence="5" id="KW-1185">Reference proteome</keyword>
<dbReference type="Pfam" id="PF11887">
    <property type="entry name" value="Mce4_CUP1"/>
    <property type="match status" value="1"/>
</dbReference>
<protein>
    <submittedName>
        <fullName evidence="4">Mce related family protein</fullName>
    </submittedName>
</protein>
<accession>K5BA26</accession>
<evidence type="ECO:0000313" key="5">
    <source>
        <dbReference type="Proteomes" id="UP000006265"/>
    </source>
</evidence>
<organism evidence="4 5">
    <name type="scientific">Mycolicibacterium hassiacum (strain DSM 44199 / CIP 105218 / JCM 12690 / 3849)</name>
    <name type="common">Mycobacterium hassiacum</name>
    <dbReference type="NCBI Taxonomy" id="1122247"/>
    <lineage>
        <taxon>Bacteria</taxon>
        <taxon>Bacillati</taxon>
        <taxon>Actinomycetota</taxon>
        <taxon>Actinomycetes</taxon>
        <taxon>Mycobacteriales</taxon>
        <taxon>Mycobacteriaceae</taxon>
        <taxon>Mycolicibacterium</taxon>
    </lineage>
</organism>
<dbReference type="eggNOG" id="COG1463">
    <property type="taxonomic scope" value="Bacteria"/>
</dbReference>
<feature type="domain" description="Mce/MlaD" evidence="2">
    <location>
        <begin position="34"/>
        <end position="108"/>
    </location>
</feature>
<feature type="domain" description="Mammalian cell entry C-terminal" evidence="3">
    <location>
        <begin position="116"/>
        <end position="292"/>
    </location>
</feature>
<dbReference type="STRING" id="1122247.GCA_000379865_03098"/>
<dbReference type="InterPro" id="IPR003399">
    <property type="entry name" value="Mce/MlaD"/>
</dbReference>
<feature type="compositionally biased region" description="Pro residues" evidence="1">
    <location>
        <begin position="413"/>
        <end position="435"/>
    </location>
</feature>
<dbReference type="InterPro" id="IPR024516">
    <property type="entry name" value="Mce_C"/>
</dbReference>
<dbReference type="GO" id="GO:0005576">
    <property type="term" value="C:extracellular region"/>
    <property type="evidence" value="ECO:0007669"/>
    <property type="project" value="TreeGrafter"/>
</dbReference>
<feature type="region of interest" description="Disordered" evidence="1">
    <location>
        <begin position="384"/>
        <end position="506"/>
    </location>
</feature>
<evidence type="ECO:0000256" key="1">
    <source>
        <dbReference type="SAM" id="MobiDB-lite"/>
    </source>
</evidence>
<gene>
    <name evidence="4" type="ORF">C731_4554</name>
</gene>
<dbReference type="Proteomes" id="UP000006265">
    <property type="component" value="Unassembled WGS sequence"/>
</dbReference>
<proteinExistence type="predicted"/>
<comment type="caution">
    <text evidence="4">The sequence shown here is derived from an EMBL/GenBank/DDBJ whole genome shotgun (WGS) entry which is preliminary data.</text>
</comment>
<feature type="compositionally biased region" description="Low complexity" evidence="1">
    <location>
        <begin position="475"/>
        <end position="492"/>
    </location>
</feature>
<dbReference type="InterPro" id="IPR005693">
    <property type="entry name" value="Mce"/>
</dbReference>
<sequence>MTRNRLPRLLLAAALVLLMIGGGATVVTKTLLRPTTVSAYFITATAIYPGDEVRIAGVRVGTIAAIEPVGTQARMTLHIDRGIRVPADAKAVIVAQNLVSARYVQLTPAYESGPVMRDGAVIPIQRTAVPVEWNEVKEQLMRLATELGPDAGMSGGSVGRFIDSAAAAMGDNGEKLRETLAELSGLGRILAEGSGNVVETITNLQRFVTALRDSNEQIVQFQNRFATLTGLVNDSRSDLDAALTNLSEVIDETTRFIRGSRDKTAEQIQRLANVTQNLADHKLDLENVLHIAPHSIANAVNMFDPRTGAASGVFVITNMTNPVWAICGMIGALQNVTAPTTAKLCGQYVGPGLRLMNFNMVPFPFNPFLTANPPEYMLRYSEDRLRPGGEGDLPDPPEPPPAVSAYTGMGDVAPPPGWGPPAPEAVPPPAPPLPSGTPVAQPHSAIPGPAVVPGPTTLEGLLLPAERPPEPAGPVPHASGPGDPGPSAAGPGEPVQPPLPNDGTPP</sequence>
<evidence type="ECO:0000259" key="2">
    <source>
        <dbReference type="Pfam" id="PF02470"/>
    </source>
</evidence>
<feature type="compositionally biased region" description="Low complexity" evidence="1">
    <location>
        <begin position="453"/>
        <end position="465"/>
    </location>
</feature>
<dbReference type="OrthoDB" id="4516955at2"/>
<dbReference type="PANTHER" id="PTHR33371:SF4">
    <property type="entry name" value="INTERMEMBRANE PHOSPHOLIPID TRANSPORT SYSTEM BINDING PROTEIN MLAD"/>
    <property type="match status" value="1"/>
</dbReference>
<dbReference type="AlphaFoldDB" id="K5BA26"/>